<dbReference type="AlphaFoldDB" id="A0AA38PCK2"/>
<gene>
    <name evidence="3" type="ORF">F5878DRAFT_559078</name>
</gene>
<evidence type="ECO:0000256" key="2">
    <source>
        <dbReference type="SAM" id="Phobius"/>
    </source>
</evidence>
<keyword evidence="2" id="KW-1133">Transmembrane helix</keyword>
<protein>
    <submittedName>
        <fullName evidence="3">Uncharacterized protein</fullName>
    </submittedName>
</protein>
<proteinExistence type="predicted"/>
<evidence type="ECO:0000313" key="4">
    <source>
        <dbReference type="Proteomes" id="UP001163846"/>
    </source>
</evidence>
<feature type="region of interest" description="Disordered" evidence="1">
    <location>
        <begin position="269"/>
        <end position="363"/>
    </location>
</feature>
<keyword evidence="2" id="KW-0812">Transmembrane</keyword>
<feature type="transmembrane region" description="Helical" evidence="2">
    <location>
        <begin position="196"/>
        <end position="217"/>
    </location>
</feature>
<reference evidence="3" key="1">
    <citation type="submission" date="2022-08" db="EMBL/GenBank/DDBJ databases">
        <authorList>
            <consortium name="DOE Joint Genome Institute"/>
            <person name="Min B."/>
            <person name="Riley R."/>
            <person name="Sierra-Patev S."/>
            <person name="Naranjo-Ortiz M."/>
            <person name="Looney B."/>
            <person name="Konkel Z."/>
            <person name="Slot J.C."/>
            <person name="Sakamoto Y."/>
            <person name="Steenwyk J.L."/>
            <person name="Rokas A."/>
            <person name="Carro J."/>
            <person name="Camarero S."/>
            <person name="Ferreira P."/>
            <person name="Molpeceres G."/>
            <person name="Ruiz-Duenas F.J."/>
            <person name="Serrano A."/>
            <person name="Henrissat B."/>
            <person name="Drula E."/>
            <person name="Hughes K.W."/>
            <person name="Mata J.L."/>
            <person name="Ishikawa N.K."/>
            <person name="Vargas-Isla R."/>
            <person name="Ushijima S."/>
            <person name="Smith C.A."/>
            <person name="Ahrendt S."/>
            <person name="Andreopoulos W."/>
            <person name="He G."/>
            <person name="Labutti K."/>
            <person name="Lipzen A."/>
            <person name="Ng V."/>
            <person name="Sandor L."/>
            <person name="Barry K."/>
            <person name="Martinez A.T."/>
            <person name="Xiao Y."/>
            <person name="Gibbons J.G."/>
            <person name="Terashima K."/>
            <person name="Hibbett D.S."/>
            <person name="Grigoriev I.V."/>
        </authorList>
    </citation>
    <scope>NUCLEOTIDE SEQUENCE</scope>
    <source>
        <strain evidence="3">TFB9207</strain>
    </source>
</reference>
<name>A0AA38PCK2_9AGAR</name>
<sequence>MAALSGTFINKTFDDRDTTDLHYAGGWPSPQDGSWNASNVGETGTLSSTEDIRANVTFIFPIPANAIYYYGIPRCCGGLYAICVDCDPNNPIFEMIDAVNTTDDGKNPPVILWSKNFDKPGIHEIRLTNQNDSRFGHSQITVDRFELQVPNSAPFSNSSSSSTVSSTTSSSSITTPALISPSVQTTSAAATPVGTIIGAVVGVCTLIGLIIGVWVFCRRRHRRIRVADDAHTQRVQMSTNSFNVSSVAPTTSNAISKGNSRYKHRRYLSSQVGGSSSSGPTSSASTHPSHQSPISPRREIDAGQVLDDFDDGETLPPDYNQIFQGAPNSLTRGLPQPPTLVGAMVPSNPPVPQSSASPPRGKP</sequence>
<keyword evidence="4" id="KW-1185">Reference proteome</keyword>
<comment type="caution">
    <text evidence="3">The sequence shown here is derived from an EMBL/GenBank/DDBJ whole genome shotgun (WGS) entry which is preliminary data.</text>
</comment>
<keyword evidence="2" id="KW-0472">Membrane</keyword>
<evidence type="ECO:0000313" key="3">
    <source>
        <dbReference type="EMBL" id="KAJ3840427.1"/>
    </source>
</evidence>
<dbReference type="Proteomes" id="UP001163846">
    <property type="component" value="Unassembled WGS sequence"/>
</dbReference>
<feature type="region of interest" description="Disordered" evidence="1">
    <location>
        <begin position="153"/>
        <end position="175"/>
    </location>
</feature>
<evidence type="ECO:0000256" key="1">
    <source>
        <dbReference type="SAM" id="MobiDB-lite"/>
    </source>
</evidence>
<feature type="compositionally biased region" description="Low complexity" evidence="1">
    <location>
        <begin position="269"/>
        <end position="293"/>
    </location>
</feature>
<accession>A0AA38PCK2</accession>
<feature type="compositionally biased region" description="Polar residues" evidence="1">
    <location>
        <begin position="321"/>
        <end position="331"/>
    </location>
</feature>
<organism evidence="3 4">
    <name type="scientific">Lentinula raphanica</name>
    <dbReference type="NCBI Taxonomy" id="153919"/>
    <lineage>
        <taxon>Eukaryota</taxon>
        <taxon>Fungi</taxon>
        <taxon>Dikarya</taxon>
        <taxon>Basidiomycota</taxon>
        <taxon>Agaricomycotina</taxon>
        <taxon>Agaricomycetes</taxon>
        <taxon>Agaricomycetidae</taxon>
        <taxon>Agaricales</taxon>
        <taxon>Marasmiineae</taxon>
        <taxon>Omphalotaceae</taxon>
        <taxon>Lentinula</taxon>
    </lineage>
</organism>
<dbReference type="EMBL" id="MU806079">
    <property type="protein sequence ID" value="KAJ3840427.1"/>
    <property type="molecule type" value="Genomic_DNA"/>
</dbReference>